<keyword evidence="6" id="KW-1185">Reference proteome</keyword>
<dbReference type="PANTHER" id="PTHR44846">
    <property type="entry name" value="MANNOSYL-D-GLYCERATE TRANSPORT/METABOLISM SYSTEM REPRESSOR MNGR-RELATED"/>
    <property type="match status" value="1"/>
</dbReference>
<keyword evidence="2" id="KW-0238">DNA-binding</keyword>
<dbReference type="InterPro" id="IPR050679">
    <property type="entry name" value="Bact_HTH_transcr_reg"/>
</dbReference>
<evidence type="ECO:0000259" key="4">
    <source>
        <dbReference type="PROSITE" id="PS50949"/>
    </source>
</evidence>
<keyword evidence="3" id="KW-0804">Transcription</keyword>
<dbReference type="Pfam" id="PF00392">
    <property type="entry name" value="GntR"/>
    <property type="match status" value="1"/>
</dbReference>
<dbReference type="CDD" id="cd07377">
    <property type="entry name" value="WHTH_GntR"/>
    <property type="match status" value="1"/>
</dbReference>
<dbReference type="PANTHER" id="PTHR44846:SF1">
    <property type="entry name" value="MANNOSYL-D-GLYCERATE TRANSPORT_METABOLISM SYSTEM REPRESSOR MNGR-RELATED"/>
    <property type="match status" value="1"/>
</dbReference>
<evidence type="ECO:0000313" key="6">
    <source>
        <dbReference type="Proteomes" id="UP000295345"/>
    </source>
</evidence>
<dbReference type="GO" id="GO:0045892">
    <property type="term" value="P:negative regulation of DNA-templated transcription"/>
    <property type="evidence" value="ECO:0007669"/>
    <property type="project" value="TreeGrafter"/>
</dbReference>
<dbReference type="InterPro" id="IPR000524">
    <property type="entry name" value="Tscrpt_reg_HTH_GntR"/>
</dbReference>
<evidence type="ECO:0000256" key="2">
    <source>
        <dbReference type="ARBA" id="ARBA00023125"/>
    </source>
</evidence>
<keyword evidence="1" id="KW-0805">Transcription regulation</keyword>
<evidence type="ECO:0000256" key="1">
    <source>
        <dbReference type="ARBA" id="ARBA00023015"/>
    </source>
</evidence>
<protein>
    <submittedName>
        <fullName evidence="5">GntR family transcriptional regulator</fullName>
    </submittedName>
</protein>
<dbReference type="PROSITE" id="PS50949">
    <property type="entry name" value="HTH_GNTR"/>
    <property type="match status" value="1"/>
</dbReference>
<organism evidence="5 6">
    <name type="scientific">Streptomyces hainanensis</name>
    <dbReference type="NCBI Taxonomy" id="402648"/>
    <lineage>
        <taxon>Bacteria</taxon>
        <taxon>Bacillati</taxon>
        <taxon>Actinomycetota</taxon>
        <taxon>Actinomycetes</taxon>
        <taxon>Kitasatosporales</taxon>
        <taxon>Streptomycetaceae</taxon>
        <taxon>Streptomyces</taxon>
    </lineage>
</organism>
<evidence type="ECO:0000313" key="5">
    <source>
        <dbReference type="EMBL" id="TDC76735.1"/>
    </source>
</evidence>
<evidence type="ECO:0000256" key="3">
    <source>
        <dbReference type="ARBA" id="ARBA00023163"/>
    </source>
</evidence>
<dbReference type="PRINTS" id="PR00035">
    <property type="entry name" value="HTHGNTR"/>
</dbReference>
<dbReference type="AlphaFoldDB" id="A0A4V2Y3J9"/>
<dbReference type="Pfam" id="PF07702">
    <property type="entry name" value="UTRA"/>
    <property type="match status" value="1"/>
</dbReference>
<dbReference type="InterPro" id="IPR036390">
    <property type="entry name" value="WH_DNA-bd_sf"/>
</dbReference>
<dbReference type="Proteomes" id="UP000295345">
    <property type="component" value="Unassembled WGS sequence"/>
</dbReference>
<dbReference type="Gene3D" id="3.40.1410.10">
    <property type="entry name" value="Chorismate lyase-like"/>
    <property type="match status" value="1"/>
</dbReference>
<sequence length="248" mass="27441">MVTSIDRRSSLPFYSQLKDIIVADIVARGLEAGDRLPGDHELCERYEVSRTVVRQALLELEHEGVIRREKGRGTFVDDPRTSRGFGGALVGSFEDIQGGAGAQHSRVMRRGFVPAGARVAGDLGVEEGVEVVEIERIREIGGVPWAFTRTQLPRDIGEPLLRAQLEDVSLFGILEREYGVRFERARRTIVAEQASDHVAEALRMTPGAPVLVMRSVSFDSSGRAIERFAGFHRGDRSRLDVEVRHAAP</sequence>
<dbReference type="EMBL" id="SMKI01000070">
    <property type="protein sequence ID" value="TDC76735.1"/>
    <property type="molecule type" value="Genomic_DNA"/>
</dbReference>
<dbReference type="InterPro" id="IPR011663">
    <property type="entry name" value="UTRA"/>
</dbReference>
<dbReference type="SUPFAM" id="SSF64288">
    <property type="entry name" value="Chorismate lyase-like"/>
    <property type="match status" value="1"/>
</dbReference>
<dbReference type="OrthoDB" id="3194402at2"/>
<name>A0A4V2Y3J9_9ACTN</name>
<proteinExistence type="predicted"/>
<comment type="caution">
    <text evidence="5">The sequence shown here is derived from an EMBL/GenBank/DDBJ whole genome shotgun (WGS) entry which is preliminary data.</text>
</comment>
<dbReference type="InterPro" id="IPR036388">
    <property type="entry name" value="WH-like_DNA-bd_sf"/>
</dbReference>
<dbReference type="Gene3D" id="1.10.10.10">
    <property type="entry name" value="Winged helix-like DNA-binding domain superfamily/Winged helix DNA-binding domain"/>
    <property type="match status" value="1"/>
</dbReference>
<feature type="domain" description="HTH gntR-type" evidence="4">
    <location>
        <begin position="11"/>
        <end position="79"/>
    </location>
</feature>
<dbReference type="GO" id="GO:0003700">
    <property type="term" value="F:DNA-binding transcription factor activity"/>
    <property type="evidence" value="ECO:0007669"/>
    <property type="project" value="InterPro"/>
</dbReference>
<accession>A0A4V2Y3J9</accession>
<dbReference type="SMART" id="SM00345">
    <property type="entry name" value="HTH_GNTR"/>
    <property type="match status" value="1"/>
</dbReference>
<dbReference type="SMART" id="SM00866">
    <property type="entry name" value="UTRA"/>
    <property type="match status" value="1"/>
</dbReference>
<reference evidence="5 6" key="1">
    <citation type="submission" date="2019-03" db="EMBL/GenBank/DDBJ databases">
        <title>Draft genome sequences of novel Actinobacteria.</title>
        <authorList>
            <person name="Sahin N."/>
            <person name="Ay H."/>
            <person name="Saygin H."/>
        </authorList>
    </citation>
    <scope>NUCLEOTIDE SEQUENCE [LARGE SCALE GENOMIC DNA]</scope>
    <source>
        <strain evidence="5 6">DSM 41900</strain>
    </source>
</reference>
<gene>
    <name evidence="5" type="ORF">E1283_09070</name>
</gene>
<dbReference type="InterPro" id="IPR028978">
    <property type="entry name" value="Chorismate_lyase_/UTRA_dom_sf"/>
</dbReference>
<dbReference type="GO" id="GO:0003677">
    <property type="term" value="F:DNA binding"/>
    <property type="evidence" value="ECO:0007669"/>
    <property type="project" value="UniProtKB-KW"/>
</dbReference>
<dbReference type="SUPFAM" id="SSF46785">
    <property type="entry name" value="Winged helix' DNA-binding domain"/>
    <property type="match status" value="1"/>
</dbReference>